<reference evidence="2" key="1">
    <citation type="submission" date="2022-11" db="UniProtKB">
        <authorList>
            <consortium name="EnsemblMetazoa"/>
        </authorList>
    </citation>
    <scope>IDENTIFICATION</scope>
</reference>
<proteinExistence type="predicted"/>
<dbReference type="RefSeq" id="XP_020898142.1">
    <property type="nucleotide sequence ID" value="XM_021042483.2"/>
</dbReference>
<dbReference type="GO" id="GO:0006281">
    <property type="term" value="P:DNA repair"/>
    <property type="evidence" value="ECO:0007669"/>
    <property type="project" value="UniProtKB-ARBA"/>
</dbReference>
<dbReference type="PANTHER" id="PTHR46609:SF6">
    <property type="entry name" value="EXONUCLEASE, PHAGE-TYPE_RECB, C-TERMINAL DOMAIN-CONTAINING PROTEIN-RELATED"/>
    <property type="match status" value="1"/>
</dbReference>
<accession>A0A913X357</accession>
<dbReference type="Proteomes" id="UP000887567">
    <property type="component" value="Unplaced"/>
</dbReference>
<evidence type="ECO:0000313" key="3">
    <source>
        <dbReference type="Proteomes" id="UP000887567"/>
    </source>
</evidence>
<protein>
    <recommendedName>
        <fullName evidence="1">YqaJ viral recombinase domain-containing protein</fullName>
    </recommendedName>
</protein>
<organism evidence="2 3">
    <name type="scientific">Exaiptasia diaphana</name>
    <name type="common">Tropical sea anemone</name>
    <name type="synonym">Aiptasia pulchella</name>
    <dbReference type="NCBI Taxonomy" id="2652724"/>
    <lineage>
        <taxon>Eukaryota</taxon>
        <taxon>Metazoa</taxon>
        <taxon>Cnidaria</taxon>
        <taxon>Anthozoa</taxon>
        <taxon>Hexacorallia</taxon>
        <taxon>Actiniaria</taxon>
        <taxon>Aiptasiidae</taxon>
        <taxon>Exaiptasia</taxon>
    </lineage>
</organism>
<dbReference type="CDD" id="cd22343">
    <property type="entry name" value="PDDEXK_lambda_exonuclease-like"/>
    <property type="match status" value="1"/>
</dbReference>
<dbReference type="InterPro" id="IPR019080">
    <property type="entry name" value="YqaJ_viral_recombinase"/>
</dbReference>
<evidence type="ECO:0000259" key="1">
    <source>
        <dbReference type="Pfam" id="PF09588"/>
    </source>
</evidence>
<dbReference type="Pfam" id="PF09588">
    <property type="entry name" value="YqaJ"/>
    <property type="match status" value="1"/>
</dbReference>
<dbReference type="InterPro" id="IPR011604">
    <property type="entry name" value="PDDEXK-like_dom_sf"/>
</dbReference>
<dbReference type="OMA" id="HTHYTRV"/>
<keyword evidence="3" id="KW-1185">Reference proteome</keyword>
<dbReference type="InterPro" id="IPR051703">
    <property type="entry name" value="NF-kappa-B_Signaling_Reg"/>
</dbReference>
<dbReference type="InterPro" id="IPR011335">
    <property type="entry name" value="Restrct_endonuc-II-like"/>
</dbReference>
<dbReference type="SUPFAM" id="SSF52980">
    <property type="entry name" value="Restriction endonuclease-like"/>
    <property type="match status" value="1"/>
</dbReference>
<sequence>MLNSIFENQDLSKVKSINHGKMKEKIARMTYAHKMQNKQKHFAVFDAGITVSPSTPYLAASPDGKIFDPSGSSKYGLLEIKCPFSKKDETLEQAAADPNFYLKLNEDGNFYLKSEHRSGYFAQVQGQLALTGLEWCDFCVYLSQSNEMCVDRIYFDQDYWSQELFPKLKEFYMKHALPFLVEREHDI</sequence>
<dbReference type="GeneID" id="110236926"/>
<dbReference type="KEGG" id="epa:110236926"/>
<dbReference type="EnsemblMetazoa" id="XM_021042483.2">
    <property type="protein sequence ID" value="XP_020898142.1"/>
    <property type="gene ID" value="LOC110236926"/>
</dbReference>
<dbReference type="Gene3D" id="3.90.320.10">
    <property type="match status" value="1"/>
</dbReference>
<name>A0A913X357_EXADI</name>
<evidence type="ECO:0000313" key="2">
    <source>
        <dbReference type="EnsemblMetazoa" id="XP_020898142.1"/>
    </source>
</evidence>
<dbReference type="PANTHER" id="PTHR46609">
    <property type="entry name" value="EXONUCLEASE, PHAGE-TYPE/RECB, C-TERMINAL DOMAIN-CONTAINING PROTEIN"/>
    <property type="match status" value="1"/>
</dbReference>
<dbReference type="OrthoDB" id="5954832at2759"/>
<feature type="domain" description="YqaJ viral recombinase" evidence="1">
    <location>
        <begin position="12"/>
        <end position="133"/>
    </location>
</feature>
<dbReference type="AlphaFoldDB" id="A0A913X357"/>